<dbReference type="RefSeq" id="WP_269217920.1">
    <property type="nucleotide sequence ID" value="NZ_BAABES010000008.1"/>
</dbReference>
<gene>
    <name evidence="2" type="ORF">IW256_001919</name>
</gene>
<feature type="compositionally biased region" description="Basic and acidic residues" evidence="1">
    <location>
        <begin position="1"/>
        <end position="19"/>
    </location>
</feature>
<dbReference type="Proteomes" id="UP000614047">
    <property type="component" value="Unassembled WGS sequence"/>
</dbReference>
<comment type="caution">
    <text evidence="2">The sequence shown here is derived from an EMBL/GenBank/DDBJ whole genome shotgun (WGS) entry which is preliminary data.</text>
</comment>
<feature type="region of interest" description="Disordered" evidence="1">
    <location>
        <begin position="1"/>
        <end position="40"/>
    </location>
</feature>
<evidence type="ECO:0000313" key="2">
    <source>
        <dbReference type="EMBL" id="MBG6087806.1"/>
    </source>
</evidence>
<accession>A0A931DHX2</accession>
<evidence type="ECO:0000313" key="3">
    <source>
        <dbReference type="Proteomes" id="UP000614047"/>
    </source>
</evidence>
<proteinExistence type="predicted"/>
<sequence>MSRDEVDRALRRPRDENERVGAAPLDLGTPPGNRLPQGPR</sequence>
<reference evidence="2" key="1">
    <citation type="submission" date="2020-11" db="EMBL/GenBank/DDBJ databases">
        <title>Sequencing the genomes of 1000 actinobacteria strains.</title>
        <authorList>
            <person name="Klenk H.-P."/>
        </authorList>
    </citation>
    <scope>NUCLEOTIDE SEQUENCE</scope>
    <source>
        <strain evidence="2">DSM 43175</strain>
    </source>
</reference>
<protein>
    <submittedName>
        <fullName evidence="2">Uncharacterized protein</fullName>
    </submittedName>
</protein>
<evidence type="ECO:0000256" key="1">
    <source>
        <dbReference type="SAM" id="MobiDB-lite"/>
    </source>
</evidence>
<dbReference type="EMBL" id="JADOUA010000001">
    <property type="protein sequence ID" value="MBG6087806.1"/>
    <property type="molecule type" value="Genomic_DNA"/>
</dbReference>
<keyword evidence="3" id="KW-1185">Reference proteome</keyword>
<dbReference type="AlphaFoldDB" id="A0A931DHX2"/>
<organism evidence="2 3">
    <name type="scientific">Actinomadura viridis</name>
    <dbReference type="NCBI Taxonomy" id="58110"/>
    <lineage>
        <taxon>Bacteria</taxon>
        <taxon>Bacillati</taxon>
        <taxon>Actinomycetota</taxon>
        <taxon>Actinomycetes</taxon>
        <taxon>Streptosporangiales</taxon>
        <taxon>Thermomonosporaceae</taxon>
        <taxon>Actinomadura</taxon>
    </lineage>
</organism>
<name>A0A931DHX2_9ACTN</name>